<evidence type="ECO:0000313" key="3">
    <source>
        <dbReference type="Proteomes" id="UP000789572"/>
    </source>
</evidence>
<gene>
    <name evidence="2" type="ORF">POCULU_LOCUS8496</name>
</gene>
<comment type="caution">
    <text evidence="2">The sequence shown here is derived from an EMBL/GenBank/DDBJ whole genome shotgun (WGS) entry which is preliminary data.</text>
</comment>
<dbReference type="PANTHER" id="PTHR43591">
    <property type="entry name" value="METHYLTRANSFERASE"/>
    <property type="match status" value="1"/>
</dbReference>
<dbReference type="Pfam" id="PF13649">
    <property type="entry name" value="Methyltransf_25"/>
    <property type="match status" value="1"/>
</dbReference>
<keyword evidence="3" id="KW-1185">Reference proteome</keyword>
<accession>A0A9N9D4A9</accession>
<feature type="domain" description="Methyltransferase" evidence="1">
    <location>
        <begin position="78"/>
        <end position="170"/>
    </location>
</feature>
<evidence type="ECO:0000259" key="1">
    <source>
        <dbReference type="Pfam" id="PF13649"/>
    </source>
</evidence>
<dbReference type="EMBL" id="CAJVPJ010002489">
    <property type="protein sequence ID" value="CAG8622638.1"/>
    <property type="molecule type" value="Genomic_DNA"/>
</dbReference>
<reference evidence="2" key="1">
    <citation type="submission" date="2021-06" db="EMBL/GenBank/DDBJ databases">
        <authorList>
            <person name="Kallberg Y."/>
            <person name="Tangrot J."/>
            <person name="Rosling A."/>
        </authorList>
    </citation>
    <scope>NUCLEOTIDE SEQUENCE</scope>
    <source>
        <strain evidence="2">IA702</strain>
    </source>
</reference>
<protein>
    <submittedName>
        <fullName evidence="2">9669_t:CDS:1</fullName>
    </submittedName>
</protein>
<organism evidence="2 3">
    <name type="scientific">Paraglomus occultum</name>
    <dbReference type="NCBI Taxonomy" id="144539"/>
    <lineage>
        <taxon>Eukaryota</taxon>
        <taxon>Fungi</taxon>
        <taxon>Fungi incertae sedis</taxon>
        <taxon>Mucoromycota</taxon>
        <taxon>Glomeromycotina</taxon>
        <taxon>Glomeromycetes</taxon>
        <taxon>Paraglomerales</taxon>
        <taxon>Paraglomeraceae</taxon>
        <taxon>Paraglomus</taxon>
    </lineage>
</organism>
<evidence type="ECO:0000313" key="2">
    <source>
        <dbReference type="EMBL" id="CAG8622638.1"/>
    </source>
</evidence>
<sequence length="303" mass="34527">MFVPRKKKTKPSLDSDSSTTFSTTSSTFINNDTLSKVLDPSDHVLMDNYNILHYIFKYTWKANFSAPVHEALLSGINVLDIGCGPGTWILDMATTYSKSTFYGLDISPTFPSQIKPVNAEFILADALEGLPFEDNFFGLIYLRFLNKSFTKDDWRTKLLDELMRVTNPGGWIEMMESGLVLLNPAPNLEKVWNAGRVLLEENGVWVDMAYELENLLKSHPQSLNVTFQEVWHAVGTWGGKDGEIWADHMIQSATLTSQSLLQYWGMSPEEFQKFVRELSEQLHSFDYNTSFSTIRVFCQKART</sequence>
<dbReference type="AlphaFoldDB" id="A0A9N9D4A9"/>
<dbReference type="CDD" id="cd02440">
    <property type="entry name" value="AdoMet_MTases"/>
    <property type="match status" value="1"/>
</dbReference>
<name>A0A9N9D4A9_9GLOM</name>
<dbReference type="Proteomes" id="UP000789572">
    <property type="component" value="Unassembled WGS sequence"/>
</dbReference>
<dbReference type="Gene3D" id="3.40.50.150">
    <property type="entry name" value="Vaccinia Virus protein VP39"/>
    <property type="match status" value="1"/>
</dbReference>
<dbReference type="InterPro" id="IPR029063">
    <property type="entry name" value="SAM-dependent_MTases_sf"/>
</dbReference>
<dbReference type="OrthoDB" id="2013972at2759"/>
<proteinExistence type="predicted"/>
<dbReference type="SUPFAM" id="SSF53335">
    <property type="entry name" value="S-adenosyl-L-methionine-dependent methyltransferases"/>
    <property type="match status" value="1"/>
</dbReference>
<dbReference type="InterPro" id="IPR041698">
    <property type="entry name" value="Methyltransf_25"/>
</dbReference>